<keyword evidence="1" id="KW-0479">Metal-binding</keyword>
<dbReference type="Proteomes" id="UP000813462">
    <property type="component" value="Unassembled WGS sequence"/>
</dbReference>
<evidence type="ECO:0000313" key="4">
    <source>
        <dbReference type="EMBL" id="KAH7542955.1"/>
    </source>
</evidence>
<organism evidence="4 5">
    <name type="scientific">Ziziphus jujuba var. spinosa</name>
    <dbReference type="NCBI Taxonomy" id="714518"/>
    <lineage>
        <taxon>Eukaryota</taxon>
        <taxon>Viridiplantae</taxon>
        <taxon>Streptophyta</taxon>
        <taxon>Embryophyta</taxon>
        <taxon>Tracheophyta</taxon>
        <taxon>Spermatophyta</taxon>
        <taxon>Magnoliopsida</taxon>
        <taxon>eudicotyledons</taxon>
        <taxon>Gunneridae</taxon>
        <taxon>Pentapetalae</taxon>
        <taxon>rosids</taxon>
        <taxon>fabids</taxon>
        <taxon>Rosales</taxon>
        <taxon>Rhamnaceae</taxon>
        <taxon>Paliureae</taxon>
        <taxon>Ziziphus</taxon>
    </lineage>
</organism>
<dbReference type="EMBL" id="JAEACU010000002">
    <property type="protein sequence ID" value="KAH7542955.1"/>
    <property type="molecule type" value="Genomic_DNA"/>
</dbReference>
<evidence type="ECO:0000256" key="2">
    <source>
        <dbReference type="SAM" id="MobiDB-lite"/>
    </source>
</evidence>
<dbReference type="PROSITE" id="PS50158">
    <property type="entry name" value="ZF_CCHC"/>
    <property type="match status" value="1"/>
</dbReference>
<dbReference type="Pfam" id="PF14392">
    <property type="entry name" value="zf-CCHC_4"/>
    <property type="match status" value="1"/>
</dbReference>
<dbReference type="PANTHER" id="PTHR31286">
    <property type="entry name" value="GLYCINE-RICH CELL WALL STRUCTURAL PROTEIN 1.8-LIKE"/>
    <property type="match status" value="1"/>
</dbReference>
<dbReference type="GO" id="GO:0003676">
    <property type="term" value="F:nucleic acid binding"/>
    <property type="evidence" value="ECO:0007669"/>
    <property type="project" value="InterPro"/>
</dbReference>
<evidence type="ECO:0000313" key="5">
    <source>
        <dbReference type="Proteomes" id="UP000813462"/>
    </source>
</evidence>
<feature type="region of interest" description="Disordered" evidence="2">
    <location>
        <begin position="148"/>
        <end position="194"/>
    </location>
</feature>
<reference evidence="4" key="1">
    <citation type="journal article" date="2021" name="Front. Plant Sci.">
        <title>Chromosome-Scale Genome Assembly for Chinese Sour Jujube and Insights Into Its Genome Evolution and Domestication Signature.</title>
        <authorList>
            <person name="Shen L.-Y."/>
            <person name="Luo H."/>
            <person name="Wang X.-L."/>
            <person name="Wang X.-M."/>
            <person name="Qiu X.-J."/>
            <person name="Liu H."/>
            <person name="Zhou S.-S."/>
            <person name="Jia K.-H."/>
            <person name="Nie S."/>
            <person name="Bao Y.-T."/>
            <person name="Zhang R.-G."/>
            <person name="Yun Q.-Z."/>
            <person name="Chai Y.-H."/>
            <person name="Lu J.-Y."/>
            <person name="Li Y."/>
            <person name="Zhao S.-W."/>
            <person name="Mao J.-F."/>
            <person name="Jia S.-G."/>
            <person name="Mao Y.-M."/>
        </authorList>
    </citation>
    <scope>NUCLEOTIDE SEQUENCE</scope>
    <source>
        <strain evidence="4">AT0</strain>
        <tissue evidence="4">Leaf</tissue>
    </source>
</reference>
<feature type="compositionally biased region" description="Basic and acidic residues" evidence="2">
    <location>
        <begin position="184"/>
        <end position="194"/>
    </location>
</feature>
<protein>
    <recommendedName>
        <fullName evidence="3">CCHC-type domain-containing protein</fullName>
    </recommendedName>
</protein>
<dbReference type="InterPro" id="IPR001878">
    <property type="entry name" value="Znf_CCHC"/>
</dbReference>
<feature type="domain" description="CCHC-type" evidence="3">
    <location>
        <begin position="71"/>
        <end position="85"/>
    </location>
</feature>
<name>A0A978VVW0_ZIZJJ</name>
<gene>
    <name evidence="4" type="ORF">FEM48_Zijuj02G0130300</name>
</gene>
<sequence>MNKSNTVKIGSLFKEVVSCEDTSRKNGLGMSFMRIQAEVDVTKPLPTSFFQKFVGKTTWIQFCYEKLRDLCYNCGIIGHLKNSCKLVDNPSARTDGDKFGVWLRGEDGAFSIMRKGSQLHRIENLRKDFFDSYSNEELRIDKEDQAIDPSRIPSSDLNHNSSPTRDSVDFLILNSGELPQGSRDQSEDRYCSRD</sequence>
<evidence type="ECO:0000256" key="1">
    <source>
        <dbReference type="PROSITE-ProRule" id="PRU00047"/>
    </source>
</evidence>
<dbReference type="InterPro" id="IPR025836">
    <property type="entry name" value="Zn_knuckle_CX2CX4HX4C"/>
</dbReference>
<keyword evidence="1" id="KW-0862">Zinc</keyword>
<evidence type="ECO:0000259" key="3">
    <source>
        <dbReference type="PROSITE" id="PS50158"/>
    </source>
</evidence>
<comment type="caution">
    <text evidence="4">The sequence shown here is derived from an EMBL/GenBank/DDBJ whole genome shotgun (WGS) entry which is preliminary data.</text>
</comment>
<dbReference type="GO" id="GO:0008270">
    <property type="term" value="F:zinc ion binding"/>
    <property type="evidence" value="ECO:0007669"/>
    <property type="project" value="UniProtKB-KW"/>
</dbReference>
<dbReference type="AlphaFoldDB" id="A0A978VVW0"/>
<keyword evidence="1" id="KW-0863">Zinc-finger</keyword>
<accession>A0A978VVW0</accession>
<dbReference type="PANTHER" id="PTHR31286:SF178">
    <property type="entry name" value="DUF4283 DOMAIN-CONTAINING PROTEIN"/>
    <property type="match status" value="1"/>
</dbReference>
<dbReference type="InterPro" id="IPR040256">
    <property type="entry name" value="At4g02000-like"/>
</dbReference>
<feature type="compositionally biased region" description="Polar residues" evidence="2">
    <location>
        <begin position="152"/>
        <end position="165"/>
    </location>
</feature>
<proteinExistence type="predicted"/>